<reference evidence="2 3" key="1">
    <citation type="submission" date="2023-07" db="EMBL/GenBank/DDBJ databases">
        <title>Sorghum-associated microbial communities from plants grown in Nebraska, USA.</title>
        <authorList>
            <person name="Schachtman D."/>
        </authorList>
    </citation>
    <scope>NUCLEOTIDE SEQUENCE [LARGE SCALE GENOMIC DNA]</scope>
    <source>
        <strain evidence="2 3">CC482</strain>
    </source>
</reference>
<keyword evidence="1" id="KW-1133">Transmembrane helix</keyword>
<gene>
    <name evidence="2" type="ORF">J2T15_000990</name>
</gene>
<dbReference type="RefSeq" id="WP_307201634.1">
    <property type="nucleotide sequence ID" value="NZ_JAUSST010000001.1"/>
</dbReference>
<dbReference type="Proteomes" id="UP001229346">
    <property type="component" value="Unassembled WGS sequence"/>
</dbReference>
<keyword evidence="1" id="KW-0812">Transmembrane</keyword>
<evidence type="ECO:0000313" key="3">
    <source>
        <dbReference type="Proteomes" id="UP001229346"/>
    </source>
</evidence>
<name>A0ABT9TW10_PAEHA</name>
<sequence>MRAGEILIHSHAAILLLLIAGIVTAKDDEGWNNKLYLALCGGIVGLIWGLIRKLYSYDPVFYWLGPSWDAPLLGGVLCGLFTSNGKQQFGIIVWGAVLGEFVYAILYKGAVVTSIGTVAWWDGFLASLAAARIASLAHRAVRTTGSKISVFLLNDKGGRSS</sequence>
<dbReference type="EMBL" id="JAUSSU010000002">
    <property type="protein sequence ID" value="MDQ0111557.1"/>
    <property type="molecule type" value="Genomic_DNA"/>
</dbReference>
<feature type="transmembrane region" description="Helical" evidence="1">
    <location>
        <begin position="6"/>
        <end position="23"/>
    </location>
</feature>
<evidence type="ECO:0000256" key="1">
    <source>
        <dbReference type="SAM" id="Phobius"/>
    </source>
</evidence>
<protein>
    <submittedName>
        <fullName evidence="2">Uncharacterized protein</fullName>
    </submittedName>
</protein>
<evidence type="ECO:0000313" key="2">
    <source>
        <dbReference type="EMBL" id="MDQ0111557.1"/>
    </source>
</evidence>
<comment type="caution">
    <text evidence="2">The sequence shown here is derived from an EMBL/GenBank/DDBJ whole genome shotgun (WGS) entry which is preliminary data.</text>
</comment>
<accession>A0ABT9TW10</accession>
<feature type="transmembrane region" description="Helical" evidence="1">
    <location>
        <begin position="35"/>
        <end position="55"/>
    </location>
</feature>
<feature type="transmembrane region" description="Helical" evidence="1">
    <location>
        <begin position="61"/>
        <end position="82"/>
    </location>
</feature>
<feature type="transmembrane region" description="Helical" evidence="1">
    <location>
        <begin position="89"/>
        <end position="106"/>
    </location>
</feature>
<organism evidence="2 3">
    <name type="scientific">Paenibacillus harenae</name>
    <dbReference type="NCBI Taxonomy" id="306543"/>
    <lineage>
        <taxon>Bacteria</taxon>
        <taxon>Bacillati</taxon>
        <taxon>Bacillota</taxon>
        <taxon>Bacilli</taxon>
        <taxon>Bacillales</taxon>
        <taxon>Paenibacillaceae</taxon>
        <taxon>Paenibacillus</taxon>
    </lineage>
</organism>
<keyword evidence="1" id="KW-0472">Membrane</keyword>
<dbReference type="Pfam" id="PF24124">
    <property type="entry name" value="YphA"/>
    <property type="match status" value="1"/>
</dbReference>
<dbReference type="InterPro" id="IPR014617">
    <property type="entry name" value="YphA_Bacsu"/>
</dbReference>
<keyword evidence="3" id="KW-1185">Reference proteome</keyword>
<proteinExistence type="predicted"/>